<evidence type="ECO:0000313" key="3">
    <source>
        <dbReference type="EMBL" id="TDC72143.1"/>
    </source>
</evidence>
<dbReference type="GO" id="GO:0045017">
    <property type="term" value="P:glycerolipid biosynthetic process"/>
    <property type="evidence" value="ECO:0007669"/>
    <property type="project" value="InterPro"/>
</dbReference>
<reference evidence="3 4" key="1">
    <citation type="submission" date="2019-03" db="EMBL/GenBank/DDBJ databases">
        <title>Draft genome sequences of novel Actinobacteria.</title>
        <authorList>
            <person name="Sahin N."/>
            <person name="Ay H."/>
            <person name="Saygin H."/>
        </authorList>
    </citation>
    <scope>NUCLEOTIDE SEQUENCE [LARGE SCALE GENOMIC DNA]</scope>
    <source>
        <strain evidence="3 4">DSM 41900</strain>
    </source>
</reference>
<dbReference type="AlphaFoldDB" id="A0A4R4TBG2"/>
<evidence type="ECO:0000259" key="2">
    <source>
        <dbReference type="Pfam" id="PF03007"/>
    </source>
</evidence>
<name>A0A4R4TBG2_9ACTN</name>
<feature type="domain" description="O-acyltransferase WSD1-like N-terminal" evidence="2">
    <location>
        <begin position="30"/>
        <end position="152"/>
    </location>
</feature>
<evidence type="ECO:0000313" key="4">
    <source>
        <dbReference type="Proteomes" id="UP000295345"/>
    </source>
</evidence>
<protein>
    <recommendedName>
        <fullName evidence="2">O-acyltransferase WSD1-like N-terminal domain-containing protein</fullName>
    </recommendedName>
</protein>
<dbReference type="EMBL" id="SMKI01000262">
    <property type="protein sequence ID" value="TDC72143.1"/>
    <property type="molecule type" value="Genomic_DNA"/>
</dbReference>
<dbReference type="OrthoDB" id="4191848at2"/>
<comment type="caution">
    <text evidence="3">The sequence shown here is derived from an EMBL/GenBank/DDBJ whole genome shotgun (WGS) entry which is preliminary data.</text>
</comment>
<feature type="region of interest" description="Disordered" evidence="1">
    <location>
        <begin position="157"/>
        <end position="178"/>
    </location>
</feature>
<evidence type="ECO:0000256" key="1">
    <source>
        <dbReference type="SAM" id="MobiDB-lite"/>
    </source>
</evidence>
<dbReference type="InterPro" id="IPR004255">
    <property type="entry name" value="O-acyltransferase_WSD1_N"/>
</dbReference>
<accession>A0A4R4TBG2</accession>
<gene>
    <name evidence="3" type="ORF">E1283_22565</name>
</gene>
<organism evidence="3 4">
    <name type="scientific">Streptomyces hainanensis</name>
    <dbReference type="NCBI Taxonomy" id="402648"/>
    <lineage>
        <taxon>Bacteria</taxon>
        <taxon>Bacillati</taxon>
        <taxon>Actinomycetota</taxon>
        <taxon>Actinomycetes</taxon>
        <taxon>Kitasatosporales</taxon>
        <taxon>Streptomycetaceae</taxon>
        <taxon>Streptomyces</taxon>
    </lineage>
</organism>
<dbReference type="Gene3D" id="3.30.559.10">
    <property type="entry name" value="Chloramphenicol acetyltransferase-like domain"/>
    <property type="match status" value="1"/>
</dbReference>
<dbReference type="SUPFAM" id="SSF52777">
    <property type="entry name" value="CoA-dependent acyltransferases"/>
    <property type="match status" value="2"/>
</dbReference>
<dbReference type="Proteomes" id="UP000295345">
    <property type="component" value="Unassembled WGS sequence"/>
</dbReference>
<dbReference type="GO" id="GO:0004144">
    <property type="term" value="F:diacylglycerol O-acyltransferase activity"/>
    <property type="evidence" value="ECO:0007669"/>
    <property type="project" value="InterPro"/>
</dbReference>
<dbReference type="Pfam" id="PF03007">
    <property type="entry name" value="WS_DGAT_cat"/>
    <property type="match status" value="1"/>
</dbReference>
<proteinExistence type="predicted"/>
<keyword evidence="4" id="KW-1185">Reference proteome</keyword>
<dbReference type="InterPro" id="IPR023213">
    <property type="entry name" value="CAT-like_dom_sf"/>
</dbReference>
<dbReference type="RefSeq" id="WP_132819947.1">
    <property type="nucleotide sequence ID" value="NZ_SMKI01000262.1"/>
</dbReference>
<sequence>MKNSIALSACDECFVAGGTPKTIGSAVFFSGPVPDVDELRDLVVKRFGSLLRMRSVLCPPPAPGSLRRHRWLALDRFDPAGQVRGAAPGTSLAELVDAAVRRRLPAGLPPWRLHLVPGTGPGEEGFALLLTAHHAALDGRSLETLLHLLLDGPTPVGREPAARSHAPGPGLGGFGRLGRDLLHQARPSRRLPGAPGDPTTAWTEVDPAAVRAARRSLPGAGISLNDVLLAGVAGVLRDVHGPLTGWPGRDRPVYALVPVDLRPPGTNGELGNVISAARVALPVGLDRPADRLAACHEAVVAPGFRSRAVNAARLLRGTALLGAWAARAAGAHAIAPSYAPVCCTTLMLRRGPWYLLGRPLTGGMVLPDLPPPGAVSFFLAGHTRTPERAARLTLTVVSHGATPAARLTGDFTRALAELAANGPAVRS</sequence>